<accession>A0A1D6N406</accession>
<proteinExistence type="predicted"/>
<name>A0A1D6N406_MAIZE</name>
<dbReference type="AlphaFoldDB" id="A0A1D6N406"/>
<protein>
    <submittedName>
        <fullName evidence="1">Ypt/Rab-GAP domain of gyp1p superfamily protein</fullName>
    </submittedName>
</protein>
<reference evidence="1" key="1">
    <citation type="submission" date="2015-12" db="EMBL/GenBank/DDBJ databases">
        <title>Update maize B73 reference genome by single molecule sequencing technologies.</title>
        <authorList>
            <consortium name="Maize Genome Sequencing Project"/>
            <person name="Ware D."/>
        </authorList>
    </citation>
    <scope>NUCLEOTIDE SEQUENCE [LARGE SCALE GENOMIC DNA]</scope>
    <source>
        <tissue evidence="1">Seedling</tissue>
    </source>
</reference>
<organism evidence="1">
    <name type="scientific">Zea mays</name>
    <name type="common">Maize</name>
    <dbReference type="NCBI Taxonomy" id="4577"/>
    <lineage>
        <taxon>Eukaryota</taxon>
        <taxon>Viridiplantae</taxon>
        <taxon>Streptophyta</taxon>
        <taxon>Embryophyta</taxon>
        <taxon>Tracheophyta</taxon>
        <taxon>Spermatophyta</taxon>
        <taxon>Magnoliopsida</taxon>
        <taxon>Liliopsida</taxon>
        <taxon>Poales</taxon>
        <taxon>Poaceae</taxon>
        <taxon>PACMAD clade</taxon>
        <taxon>Panicoideae</taxon>
        <taxon>Andropogonodae</taxon>
        <taxon>Andropogoneae</taxon>
        <taxon>Tripsacinae</taxon>
        <taxon>Zea</taxon>
    </lineage>
</organism>
<dbReference type="EMBL" id="CM007649">
    <property type="protein sequence ID" value="ONM35390.1"/>
    <property type="molecule type" value="Genomic_DNA"/>
</dbReference>
<sequence length="63" mass="7022">MLAAQGVQTRRASRRPCGSCYWAICPMTARCEELAKKRGQYAAFKGEFLRNPVKVQTEGPTTT</sequence>
<gene>
    <name evidence="1" type="ORF">ZEAMMB73_Zm00001d042444</name>
</gene>
<evidence type="ECO:0000313" key="1">
    <source>
        <dbReference type="EMBL" id="ONM35390.1"/>
    </source>
</evidence>